<evidence type="ECO:0000313" key="1">
    <source>
        <dbReference type="EMBL" id="ORC22296.1"/>
    </source>
</evidence>
<dbReference type="EMBL" id="LXWF01000011">
    <property type="protein sequence ID" value="ORC22296.1"/>
    <property type="molecule type" value="Genomic_DNA"/>
</dbReference>
<organism evidence="1 2">
    <name type="scientific">Rothia nasimurium</name>
    <dbReference type="NCBI Taxonomy" id="85336"/>
    <lineage>
        <taxon>Bacteria</taxon>
        <taxon>Bacillati</taxon>
        <taxon>Actinomycetota</taxon>
        <taxon>Actinomycetes</taxon>
        <taxon>Micrococcales</taxon>
        <taxon>Micrococcaceae</taxon>
        <taxon>Rothia</taxon>
    </lineage>
</organism>
<dbReference type="InterPro" id="IPR021491">
    <property type="entry name" value="DUF3145"/>
</dbReference>
<dbReference type="Proteomes" id="UP000192359">
    <property type="component" value="Unassembled WGS sequence"/>
</dbReference>
<comment type="caution">
    <text evidence="1">The sequence shown here is derived from an EMBL/GenBank/DDBJ whole genome shotgun (WGS) entry which is preliminary data.</text>
</comment>
<gene>
    <name evidence="1" type="ORF">A7979_01375</name>
</gene>
<dbReference type="Pfam" id="PF11343">
    <property type="entry name" value="DUF3145"/>
    <property type="match status" value="1"/>
</dbReference>
<proteinExistence type="predicted"/>
<sequence>MPKNAGSQRHPHGGSLVTSTGGLILLHAVPAHLTSHVRWSLENILGTTVQLRWEPQPHVVAHQRTELSWNGPAGTAAQLASALRPYTGSFYEVTERPTQTTSGLRIMHVPDLGICSVPVDAHGNFTVTEDRIRYALEQAAGDFNTLYDHLALALGQPWDDQLEPLRPGALLHPATRNIDADQGGM</sequence>
<evidence type="ECO:0008006" key="3">
    <source>
        <dbReference type="Google" id="ProtNLM"/>
    </source>
</evidence>
<dbReference type="AlphaFoldDB" id="A0A1Y1RR67"/>
<accession>A0A1Y1RR67</accession>
<reference evidence="1 2" key="1">
    <citation type="submission" date="2016-05" db="EMBL/GenBank/DDBJ databases">
        <title>Draft genome sequence of a porcine commensal Rothia nasimurium.</title>
        <authorList>
            <person name="Gaiser R.A."/>
            <person name="Van Baarlen P."/>
            <person name="Wells J.M."/>
        </authorList>
    </citation>
    <scope>NUCLEOTIDE SEQUENCE [LARGE SCALE GENOMIC DNA]</scope>
    <source>
        <strain evidence="1 2">PT-32</strain>
    </source>
</reference>
<name>A0A1Y1RR67_9MICC</name>
<protein>
    <recommendedName>
        <fullName evidence="3">DUF3145 family protein</fullName>
    </recommendedName>
</protein>
<keyword evidence="2" id="KW-1185">Reference proteome</keyword>
<evidence type="ECO:0000313" key="2">
    <source>
        <dbReference type="Proteomes" id="UP000192359"/>
    </source>
</evidence>